<dbReference type="InParanoid" id="E3J4W8"/>
<dbReference type="OrthoDB" id="3207598at2"/>
<keyword evidence="3" id="KW-1185">Reference proteome</keyword>
<gene>
    <name evidence="2" type="ordered locus">FraEuI1c_0199</name>
</gene>
<dbReference type="KEGG" id="fri:FraEuI1c_0199"/>
<dbReference type="STRING" id="298654.FraEuI1c_0199"/>
<feature type="region of interest" description="Disordered" evidence="1">
    <location>
        <begin position="191"/>
        <end position="292"/>
    </location>
</feature>
<proteinExistence type="predicted"/>
<sequence>MVARPFEESSAPRAEPPGPPEARREDSFAPAPDQLGPPSGAGFGPAAEPPAASGDTVTGAVVVRRGPAQLGELAAADDRTWRRSAAGDYRATRGSHRLGDVDPARDADAWKVGFSPSGEALPDALTDVLLRGSHWVRSAQRVETLRRERSAAIAAHVEAQLAAFLELCAEAELVPPVTLRVVRDVPRLARHRGEGRPRAALPTDPPGDPSLTAAPRRGRPSVVRATRIGLPDLAEGPTTRPLGRRGAEGDQAHRTGPDRAGRRGRADGDPPSRSRRGGRDSAGGGPAPARWHGRNQLTAWPLLYWRCESFPSAGRSLHLFVEPGGRTFEGREDPAPLDGLGRQVRVWPVDAPSIVEGMAEVDARRCALHLVDGMARLLWRAGVGL</sequence>
<accession>E3J4W8</accession>
<feature type="compositionally biased region" description="Low complexity" evidence="1">
    <location>
        <begin position="36"/>
        <end position="54"/>
    </location>
</feature>
<dbReference type="Proteomes" id="UP000002484">
    <property type="component" value="Chromosome"/>
</dbReference>
<evidence type="ECO:0000313" key="3">
    <source>
        <dbReference type="Proteomes" id="UP000002484"/>
    </source>
</evidence>
<dbReference type="EMBL" id="CP002299">
    <property type="protein sequence ID" value="ADP78287.1"/>
    <property type="molecule type" value="Genomic_DNA"/>
</dbReference>
<protein>
    <submittedName>
        <fullName evidence="2">Uncharacterized protein</fullName>
    </submittedName>
</protein>
<dbReference type="HOGENOM" id="CLU_717201_0_0_11"/>
<dbReference type="AlphaFoldDB" id="E3J4W8"/>
<evidence type="ECO:0000256" key="1">
    <source>
        <dbReference type="SAM" id="MobiDB-lite"/>
    </source>
</evidence>
<reference evidence="2 3" key="1">
    <citation type="submission" date="2010-10" db="EMBL/GenBank/DDBJ databases">
        <title>Complete sequence of Frankia sp. EuI1c.</title>
        <authorList>
            <consortium name="US DOE Joint Genome Institute"/>
            <person name="Lucas S."/>
            <person name="Copeland A."/>
            <person name="Lapidus A."/>
            <person name="Cheng J.-F."/>
            <person name="Bruce D."/>
            <person name="Goodwin L."/>
            <person name="Pitluck S."/>
            <person name="Chertkov O."/>
            <person name="Detter J.C."/>
            <person name="Han C."/>
            <person name="Tapia R."/>
            <person name="Land M."/>
            <person name="Hauser L."/>
            <person name="Jeffries C."/>
            <person name="Kyrpides N."/>
            <person name="Ivanova N."/>
            <person name="Mikhailova N."/>
            <person name="Beauchemin N."/>
            <person name="Sen A."/>
            <person name="Sur S.A."/>
            <person name="Gtari M."/>
            <person name="Wall L."/>
            <person name="Tisa L."/>
            <person name="Woyke T."/>
        </authorList>
    </citation>
    <scope>NUCLEOTIDE SEQUENCE [LARGE SCALE GENOMIC DNA]</scope>
    <source>
        <strain evidence="3">DSM 45817 / CECT 9037 / EuI1c</strain>
    </source>
</reference>
<feature type="compositionally biased region" description="Basic and acidic residues" evidence="1">
    <location>
        <begin position="245"/>
        <end position="272"/>
    </location>
</feature>
<organism evidence="2 3">
    <name type="scientific">Pseudofrankia inefficax (strain DSM 45817 / CECT 9037 / DDB 130130 / EuI1c)</name>
    <name type="common">Frankia inefficax</name>
    <dbReference type="NCBI Taxonomy" id="298654"/>
    <lineage>
        <taxon>Bacteria</taxon>
        <taxon>Bacillati</taxon>
        <taxon>Actinomycetota</taxon>
        <taxon>Actinomycetes</taxon>
        <taxon>Frankiales</taxon>
        <taxon>Frankiaceae</taxon>
        <taxon>Pseudofrankia</taxon>
    </lineage>
</organism>
<name>E3J4W8_PSEI1</name>
<feature type="region of interest" description="Disordered" evidence="1">
    <location>
        <begin position="1"/>
        <end position="56"/>
    </location>
</feature>
<evidence type="ECO:0000313" key="2">
    <source>
        <dbReference type="EMBL" id="ADP78287.1"/>
    </source>
</evidence>